<gene>
    <name evidence="6" type="ORF">ARMGADRAFT_1087622</name>
    <name evidence="5" type="ORF">ARMGADRAFT_1089533</name>
    <name evidence="4" type="ORF">ARMGADRAFT_1093434</name>
    <name evidence="3" type="ORF">ARMGADRAFT_1093437</name>
</gene>
<dbReference type="InParanoid" id="A0A2H3C7T1"/>
<sequence length="149" mass="16291">MSSSLHAPGKPSHHRIPLPSQIESDNLTVVHPLLQPSRGEVMMELDFTRSLSSVHVLGHEGCVNEVATNPPLPLLAITHPKLPWPVVIQRSGDREWVAVADVVETLARSMHTRPRDVRVGVVVPRKSEGHVLNRSQHVGQSKARGCSPA</sequence>
<feature type="region of interest" description="Disordered" evidence="1">
    <location>
        <begin position="1"/>
        <end position="21"/>
    </location>
</feature>
<dbReference type="EMBL" id="KZ293692">
    <property type="protein sequence ID" value="PBK85172.1"/>
    <property type="molecule type" value="Genomic_DNA"/>
</dbReference>
<feature type="region of interest" description="Disordered" evidence="1">
    <location>
        <begin position="130"/>
        <end position="149"/>
    </location>
</feature>
<dbReference type="Proteomes" id="UP000217790">
    <property type="component" value="Unassembled WGS sequence"/>
</dbReference>
<dbReference type="Pfam" id="PF20415">
    <property type="entry name" value="DUF6699"/>
    <property type="match status" value="1"/>
</dbReference>
<name>A0A2H3C7T1_ARMGA</name>
<evidence type="ECO:0000259" key="2">
    <source>
        <dbReference type="Pfam" id="PF20415"/>
    </source>
</evidence>
<protein>
    <recommendedName>
        <fullName evidence="2">DUF6699 domain-containing protein</fullName>
    </recommendedName>
</protein>
<organism evidence="4 7">
    <name type="scientific">Armillaria gallica</name>
    <name type="common">Bulbous honey fungus</name>
    <name type="synonym">Armillaria bulbosa</name>
    <dbReference type="NCBI Taxonomy" id="47427"/>
    <lineage>
        <taxon>Eukaryota</taxon>
        <taxon>Fungi</taxon>
        <taxon>Dikarya</taxon>
        <taxon>Basidiomycota</taxon>
        <taxon>Agaricomycotina</taxon>
        <taxon>Agaricomycetes</taxon>
        <taxon>Agaricomycetidae</taxon>
        <taxon>Agaricales</taxon>
        <taxon>Marasmiineae</taxon>
        <taxon>Physalacriaceae</taxon>
        <taxon>Armillaria</taxon>
    </lineage>
</organism>
<dbReference type="EMBL" id="KZ293820">
    <property type="protein sequence ID" value="PBK79103.1"/>
    <property type="molecule type" value="Genomic_DNA"/>
</dbReference>
<reference evidence="7" key="1">
    <citation type="journal article" date="2017" name="Nat. Ecol. Evol.">
        <title>Genome expansion and lineage-specific genetic innovations in the forest pathogenic fungi Armillaria.</title>
        <authorList>
            <person name="Sipos G."/>
            <person name="Prasanna A.N."/>
            <person name="Walter M.C."/>
            <person name="O'Connor E."/>
            <person name="Balint B."/>
            <person name="Krizsan K."/>
            <person name="Kiss B."/>
            <person name="Hess J."/>
            <person name="Varga T."/>
            <person name="Slot J."/>
            <person name="Riley R."/>
            <person name="Boka B."/>
            <person name="Rigling D."/>
            <person name="Barry K."/>
            <person name="Lee J."/>
            <person name="Mihaltcheva S."/>
            <person name="LaButti K."/>
            <person name="Lipzen A."/>
            <person name="Waldron R."/>
            <person name="Moloney N.M."/>
            <person name="Sperisen C."/>
            <person name="Kredics L."/>
            <person name="Vagvoelgyi C."/>
            <person name="Patrignani A."/>
            <person name="Fitzpatrick D."/>
            <person name="Nagy I."/>
            <person name="Doyle S."/>
            <person name="Anderson J.B."/>
            <person name="Grigoriev I.V."/>
            <person name="Gueldener U."/>
            <person name="Muensterkoetter M."/>
            <person name="Nagy L.G."/>
        </authorList>
    </citation>
    <scope>NUCLEOTIDE SEQUENCE [LARGE SCALE GENOMIC DNA]</scope>
    <source>
        <strain evidence="7">Ar21-2</strain>
    </source>
</reference>
<dbReference type="EMBL" id="KZ293819">
    <property type="protein sequence ID" value="PBK79109.1"/>
    <property type="molecule type" value="Genomic_DNA"/>
</dbReference>
<dbReference type="EMBL" id="KZ293708">
    <property type="protein sequence ID" value="PBK83194.1"/>
    <property type="molecule type" value="Genomic_DNA"/>
</dbReference>
<dbReference type="OrthoDB" id="3265169at2759"/>
<evidence type="ECO:0000313" key="5">
    <source>
        <dbReference type="EMBL" id="PBK83194.1"/>
    </source>
</evidence>
<keyword evidence="7" id="KW-1185">Reference proteome</keyword>
<feature type="domain" description="DUF6699" evidence="2">
    <location>
        <begin position="55"/>
        <end position="116"/>
    </location>
</feature>
<evidence type="ECO:0000313" key="6">
    <source>
        <dbReference type="EMBL" id="PBK85172.1"/>
    </source>
</evidence>
<evidence type="ECO:0000313" key="3">
    <source>
        <dbReference type="EMBL" id="PBK79103.1"/>
    </source>
</evidence>
<proteinExistence type="predicted"/>
<dbReference type="AlphaFoldDB" id="A0A2H3C7T1"/>
<evidence type="ECO:0000313" key="4">
    <source>
        <dbReference type="EMBL" id="PBK79109.1"/>
    </source>
</evidence>
<evidence type="ECO:0000256" key="1">
    <source>
        <dbReference type="SAM" id="MobiDB-lite"/>
    </source>
</evidence>
<reference evidence="4" key="2">
    <citation type="journal article" date="2017" name="Nat. Ecol. Evol.">
        <title>Lineage-specific genetic innovations streamline the genomes of Armillaria species to pathogenesis.</title>
        <authorList>
            <consortium name="DOE Joint Genome Institute"/>
            <person name="Sipos G."/>
            <person name="Prasanna A.N."/>
            <person name="Walter M.C."/>
            <person name="O'Connor E."/>
            <person name="Balint B."/>
            <person name="Krizsan K."/>
            <person name="Kiss B."/>
            <person name="Hess J."/>
            <person name="Varga T."/>
            <person name="Slot J."/>
            <person name="Riley R."/>
            <person name="Boka B."/>
            <person name="Rigling D."/>
            <person name="Barry K."/>
            <person name="Lee J."/>
            <person name="Mihaltcheva S."/>
            <person name="LaButti K."/>
            <person name="Lipzen A."/>
            <person name="Waldron R."/>
            <person name="Moloney N.M."/>
            <person name="Sperisen C."/>
            <person name="Kredics L."/>
            <person name="Vagvolgyi C."/>
            <person name="Patrignani A."/>
            <person name="Fitzpatrick D."/>
            <person name="Nagy I."/>
            <person name="Doyle S."/>
            <person name="Anderson J."/>
            <person name="Grigoriev I.V."/>
            <person name="Guldener U."/>
            <person name="Munsterkotter M."/>
            <person name="Nagy L.G."/>
        </authorList>
    </citation>
    <scope>NUCLEOTIDE SEQUENCE [LARGE SCALE GENOMIC DNA]</scope>
    <source>
        <strain evidence="4">Ar21-2</strain>
    </source>
</reference>
<dbReference type="InterPro" id="IPR046522">
    <property type="entry name" value="DUF6699"/>
</dbReference>
<evidence type="ECO:0000313" key="7">
    <source>
        <dbReference type="Proteomes" id="UP000217790"/>
    </source>
</evidence>
<accession>A0A2H3C7T1</accession>